<reference evidence="1" key="2">
    <citation type="journal article" date="2015" name="Data Brief">
        <title>Shoot transcriptome of the giant reed, Arundo donax.</title>
        <authorList>
            <person name="Barrero R.A."/>
            <person name="Guerrero F.D."/>
            <person name="Moolhuijzen P."/>
            <person name="Goolsby J.A."/>
            <person name="Tidwell J."/>
            <person name="Bellgard S.E."/>
            <person name="Bellgard M.I."/>
        </authorList>
    </citation>
    <scope>NUCLEOTIDE SEQUENCE</scope>
    <source>
        <tissue evidence="1">Shoot tissue taken approximately 20 cm above the soil surface</tissue>
    </source>
</reference>
<accession>A0A0A9D074</accession>
<dbReference type="AlphaFoldDB" id="A0A0A9D074"/>
<organism evidence="1">
    <name type="scientific">Arundo donax</name>
    <name type="common">Giant reed</name>
    <name type="synonym">Donax arundinaceus</name>
    <dbReference type="NCBI Taxonomy" id="35708"/>
    <lineage>
        <taxon>Eukaryota</taxon>
        <taxon>Viridiplantae</taxon>
        <taxon>Streptophyta</taxon>
        <taxon>Embryophyta</taxon>
        <taxon>Tracheophyta</taxon>
        <taxon>Spermatophyta</taxon>
        <taxon>Magnoliopsida</taxon>
        <taxon>Liliopsida</taxon>
        <taxon>Poales</taxon>
        <taxon>Poaceae</taxon>
        <taxon>PACMAD clade</taxon>
        <taxon>Arundinoideae</taxon>
        <taxon>Arundineae</taxon>
        <taxon>Arundo</taxon>
    </lineage>
</organism>
<dbReference type="EMBL" id="GBRH01220783">
    <property type="protein sequence ID" value="JAD77112.1"/>
    <property type="molecule type" value="Transcribed_RNA"/>
</dbReference>
<sequence>MYAKQVLIKSPVKEITEEPCKIGTTSQGSLMSFKLCYYQQRMEPRPSCILDCERQANTSQQAYACH</sequence>
<proteinExistence type="predicted"/>
<reference evidence="1" key="1">
    <citation type="submission" date="2014-09" db="EMBL/GenBank/DDBJ databases">
        <authorList>
            <person name="Magalhaes I.L.F."/>
            <person name="Oliveira U."/>
            <person name="Santos F.R."/>
            <person name="Vidigal T.H.D.A."/>
            <person name="Brescovit A.D."/>
            <person name="Santos A.J."/>
        </authorList>
    </citation>
    <scope>NUCLEOTIDE SEQUENCE</scope>
    <source>
        <tissue evidence="1">Shoot tissue taken approximately 20 cm above the soil surface</tissue>
    </source>
</reference>
<evidence type="ECO:0000313" key="1">
    <source>
        <dbReference type="EMBL" id="JAD77112.1"/>
    </source>
</evidence>
<name>A0A0A9D074_ARUDO</name>
<protein>
    <submittedName>
        <fullName evidence="1">Uncharacterized protein</fullName>
    </submittedName>
</protein>